<dbReference type="EMBL" id="JBHSEW010000007">
    <property type="protein sequence ID" value="MFC4622455.1"/>
    <property type="molecule type" value="Genomic_DNA"/>
</dbReference>
<sequence length="287" mass="32613">MSDTDFLPPTIDPLAARRWQRSAPALSPWLHEEVGRRMQERLDWIAQPPAVWCHWHALRGGVATHDLIAGRYPQALCYVVESQPAAQEAARQRWAAAPWWQPWRQAKVQVATPPELGANMLWANMLLHEQADPLALLRQWHAAVAVDGFVMFSCLGPDTVQTLRSLYAALGWPPAGHSFTDMHDWGDMLIQTGFAEPVMDMETITLSFATPERLLQELRELGRNLHPQRFAALRGPGWRQQLLQAIAQHLRLPDGQLGLRFEIVYGHAFKAAPRSARQWKKSRADLR</sequence>
<accession>A0ABV9GYU7</accession>
<organism evidence="1 2">
    <name type="scientific">Comamonas nitrativorans</name>
    <dbReference type="NCBI Taxonomy" id="108437"/>
    <lineage>
        <taxon>Bacteria</taxon>
        <taxon>Pseudomonadati</taxon>
        <taxon>Pseudomonadota</taxon>
        <taxon>Betaproteobacteria</taxon>
        <taxon>Burkholderiales</taxon>
        <taxon>Comamonadaceae</taxon>
        <taxon>Comamonas</taxon>
    </lineage>
</organism>
<dbReference type="Proteomes" id="UP001595967">
    <property type="component" value="Unassembled WGS sequence"/>
</dbReference>
<protein>
    <submittedName>
        <fullName evidence="1">Biotin synthase</fullName>
    </submittedName>
</protein>
<name>A0ABV9GYU7_9BURK</name>
<keyword evidence="2" id="KW-1185">Reference proteome</keyword>
<proteinExistence type="predicted"/>
<comment type="caution">
    <text evidence="1">The sequence shown here is derived from an EMBL/GenBank/DDBJ whole genome shotgun (WGS) entry which is preliminary data.</text>
</comment>
<dbReference type="Gene3D" id="3.40.50.150">
    <property type="entry name" value="Vaccinia Virus protein VP39"/>
    <property type="match status" value="1"/>
</dbReference>
<evidence type="ECO:0000313" key="2">
    <source>
        <dbReference type="Proteomes" id="UP001595967"/>
    </source>
</evidence>
<gene>
    <name evidence="1" type="ORF">ACFO3A_09530</name>
</gene>
<evidence type="ECO:0000313" key="1">
    <source>
        <dbReference type="EMBL" id="MFC4622455.1"/>
    </source>
</evidence>
<dbReference type="SUPFAM" id="SSF53335">
    <property type="entry name" value="S-adenosyl-L-methionine-dependent methyltransferases"/>
    <property type="match status" value="1"/>
</dbReference>
<dbReference type="RefSeq" id="WP_377725877.1">
    <property type="nucleotide sequence ID" value="NZ_JBHSEW010000007.1"/>
</dbReference>
<dbReference type="InterPro" id="IPR029063">
    <property type="entry name" value="SAM-dependent_MTases_sf"/>
</dbReference>
<reference evidence="2" key="1">
    <citation type="journal article" date="2019" name="Int. J. Syst. Evol. Microbiol.">
        <title>The Global Catalogue of Microorganisms (GCM) 10K type strain sequencing project: providing services to taxonomists for standard genome sequencing and annotation.</title>
        <authorList>
            <consortium name="The Broad Institute Genomics Platform"/>
            <consortium name="The Broad Institute Genome Sequencing Center for Infectious Disease"/>
            <person name="Wu L."/>
            <person name="Ma J."/>
        </authorList>
    </citation>
    <scope>NUCLEOTIDE SEQUENCE [LARGE SCALE GENOMIC DNA]</scope>
    <source>
        <strain evidence="2">JCM 11650</strain>
    </source>
</reference>